<sequence>MESCGFPVTQTSTSRHTKAFSAPPPQVTFLEKILTGFAKVLNPGESTEMSSVFHALWECQRKNRSPTTTWFSHPSPIAPFPRIGIDLRGISQNLLWKQMDNSLHGFPTRYAITKAPTAEIDK</sequence>
<dbReference type="Proteomes" id="UP000886998">
    <property type="component" value="Unassembled WGS sequence"/>
</dbReference>
<evidence type="ECO:0000256" key="1">
    <source>
        <dbReference type="SAM" id="MobiDB-lite"/>
    </source>
</evidence>
<accession>A0A8X7CPR9</accession>
<comment type="caution">
    <text evidence="2">The sequence shown here is derived from an EMBL/GenBank/DDBJ whole genome shotgun (WGS) entry which is preliminary data.</text>
</comment>
<organism evidence="2 3">
    <name type="scientific">Trichonephila inaurata madagascariensis</name>
    <dbReference type="NCBI Taxonomy" id="2747483"/>
    <lineage>
        <taxon>Eukaryota</taxon>
        <taxon>Metazoa</taxon>
        <taxon>Ecdysozoa</taxon>
        <taxon>Arthropoda</taxon>
        <taxon>Chelicerata</taxon>
        <taxon>Arachnida</taxon>
        <taxon>Araneae</taxon>
        <taxon>Araneomorphae</taxon>
        <taxon>Entelegynae</taxon>
        <taxon>Araneoidea</taxon>
        <taxon>Nephilidae</taxon>
        <taxon>Trichonephila</taxon>
        <taxon>Trichonephila inaurata</taxon>
    </lineage>
</organism>
<reference evidence="2" key="1">
    <citation type="submission" date="2020-08" db="EMBL/GenBank/DDBJ databases">
        <title>Multicomponent nature underlies the extraordinary mechanical properties of spider dragline silk.</title>
        <authorList>
            <person name="Kono N."/>
            <person name="Nakamura H."/>
            <person name="Mori M."/>
            <person name="Yoshida Y."/>
            <person name="Ohtoshi R."/>
            <person name="Malay A.D."/>
            <person name="Moran D.A.P."/>
            <person name="Tomita M."/>
            <person name="Numata K."/>
            <person name="Arakawa K."/>
        </authorList>
    </citation>
    <scope>NUCLEOTIDE SEQUENCE</scope>
</reference>
<gene>
    <name evidence="2" type="ORF">TNIN_421261</name>
</gene>
<evidence type="ECO:0000313" key="2">
    <source>
        <dbReference type="EMBL" id="GFY76293.1"/>
    </source>
</evidence>
<evidence type="ECO:0000313" key="3">
    <source>
        <dbReference type="Proteomes" id="UP000886998"/>
    </source>
</evidence>
<dbReference type="EMBL" id="BMAV01021828">
    <property type="protein sequence ID" value="GFY76293.1"/>
    <property type="molecule type" value="Genomic_DNA"/>
</dbReference>
<keyword evidence="3" id="KW-1185">Reference proteome</keyword>
<feature type="region of interest" description="Disordered" evidence="1">
    <location>
        <begin position="1"/>
        <end position="21"/>
    </location>
</feature>
<protein>
    <submittedName>
        <fullName evidence="2">Uncharacterized protein</fullName>
    </submittedName>
</protein>
<dbReference type="AlphaFoldDB" id="A0A8X7CPR9"/>
<name>A0A8X7CPR9_9ARAC</name>
<proteinExistence type="predicted"/>